<dbReference type="FunFam" id="1.10.10.60:FF:000132">
    <property type="entry name" value="AraC family transcriptional regulator"/>
    <property type="match status" value="1"/>
</dbReference>
<evidence type="ECO:0000313" key="7">
    <source>
        <dbReference type="Proteomes" id="UP000019025"/>
    </source>
</evidence>
<dbReference type="Proteomes" id="UP000019025">
    <property type="component" value="Chromosome"/>
</dbReference>
<dbReference type="InterPro" id="IPR011051">
    <property type="entry name" value="RmlC_Cupin_sf"/>
</dbReference>
<dbReference type="STRING" id="2342.SOPEG_1808"/>
<evidence type="ECO:0000313" key="6">
    <source>
        <dbReference type="EMBL" id="AHF73843.1"/>
    </source>
</evidence>
<dbReference type="PROSITE" id="PS01124">
    <property type="entry name" value="HTH_ARAC_FAMILY_2"/>
    <property type="match status" value="1"/>
</dbReference>
<dbReference type="eggNOG" id="COG4977">
    <property type="taxonomic scope" value="Bacteria"/>
</dbReference>
<dbReference type="Pfam" id="PF12833">
    <property type="entry name" value="HTH_18"/>
    <property type="match status" value="1"/>
</dbReference>
<dbReference type="InterPro" id="IPR009057">
    <property type="entry name" value="Homeodomain-like_sf"/>
</dbReference>
<evidence type="ECO:0000256" key="2">
    <source>
        <dbReference type="ARBA" id="ARBA00023015"/>
    </source>
</evidence>
<dbReference type="HOGENOM" id="CLU_000445_87_0_6"/>
<keyword evidence="3" id="KW-0238">DNA-binding</keyword>
<protein>
    <submittedName>
        <fullName evidence="6">Transcriptional regulator AraC family</fullName>
    </submittedName>
</protein>
<sequence length="275" mass="30476">MLPAPLTHYDPDRDRNLATAMRLDAVQSAMETPFHQHRKGLLIMALRGGITCELTDALLMVPPHCAVWIPGDTPHSNRATVNARFCFVFVEPTFPGLPARSCTLFISPLLQQLILHLAGLPGDYALDSPTGRLAIVMLEQLGNMPVENLSLPFSSHPHIRRITDTLNQSPGERRTLPEWASQVGMSERSLARLFIKETGMTFGRWRQRLQLIIAIRELASGTRVQRVAENLGYDSPSAFITMFKKALGKPPGQYFTDGWQGAEGLPGGEPWTPSD</sequence>
<proteinExistence type="predicted"/>
<keyword evidence="2" id="KW-0805">Transcription regulation</keyword>
<dbReference type="SUPFAM" id="SSF51182">
    <property type="entry name" value="RmlC-like cupins"/>
    <property type="match status" value="1"/>
</dbReference>
<dbReference type="SUPFAM" id="SSF46689">
    <property type="entry name" value="Homeodomain-like"/>
    <property type="match status" value="1"/>
</dbReference>
<dbReference type="GO" id="GO:0003700">
    <property type="term" value="F:DNA-binding transcription factor activity"/>
    <property type="evidence" value="ECO:0007669"/>
    <property type="project" value="InterPro"/>
</dbReference>
<evidence type="ECO:0000256" key="4">
    <source>
        <dbReference type="ARBA" id="ARBA00023163"/>
    </source>
</evidence>
<evidence type="ECO:0000256" key="1">
    <source>
        <dbReference type="ARBA" id="ARBA00022491"/>
    </source>
</evidence>
<dbReference type="PATRIC" id="fig|2342.5.peg.1925"/>
<dbReference type="PANTHER" id="PTHR11019">
    <property type="entry name" value="HTH-TYPE TRANSCRIPTIONAL REGULATOR NIMR"/>
    <property type="match status" value="1"/>
</dbReference>
<dbReference type="RefSeq" id="WP_051419588.1">
    <property type="nucleotide sequence ID" value="NZ_CP006568.1"/>
</dbReference>
<dbReference type="Gene3D" id="2.60.120.10">
    <property type="entry name" value="Jelly Rolls"/>
    <property type="match status" value="1"/>
</dbReference>
<keyword evidence="7" id="KW-1185">Reference proteome</keyword>
<dbReference type="InterPro" id="IPR018062">
    <property type="entry name" value="HTH_AraC-typ_CS"/>
</dbReference>
<dbReference type="PROSITE" id="PS00041">
    <property type="entry name" value="HTH_ARAC_FAMILY_1"/>
    <property type="match status" value="1"/>
</dbReference>
<dbReference type="InterPro" id="IPR014710">
    <property type="entry name" value="RmlC-like_jellyroll"/>
</dbReference>
<evidence type="ECO:0000256" key="3">
    <source>
        <dbReference type="ARBA" id="ARBA00023125"/>
    </source>
</evidence>
<feature type="domain" description="HTH araC/xylS-type" evidence="5">
    <location>
        <begin position="160"/>
        <end position="257"/>
    </location>
</feature>
<name>W0HNZ3_9GAMM</name>
<accession>W0HNZ3</accession>
<dbReference type="PANTHER" id="PTHR11019:SF199">
    <property type="entry name" value="HTH-TYPE TRANSCRIPTIONAL REGULATOR NIMR"/>
    <property type="match status" value="1"/>
</dbReference>
<dbReference type="SMART" id="SM00342">
    <property type="entry name" value="HTH_ARAC"/>
    <property type="match status" value="1"/>
</dbReference>
<dbReference type="CDD" id="cd06124">
    <property type="entry name" value="cupin_NimR-like_N"/>
    <property type="match status" value="1"/>
</dbReference>
<evidence type="ECO:0000259" key="5">
    <source>
        <dbReference type="PROSITE" id="PS01124"/>
    </source>
</evidence>
<dbReference type="AlphaFoldDB" id="W0HNZ3"/>
<dbReference type="KEGG" id="pes:SOPEG_1808"/>
<dbReference type="GO" id="GO:0043565">
    <property type="term" value="F:sequence-specific DNA binding"/>
    <property type="evidence" value="ECO:0007669"/>
    <property type="project" value="InterPro"/>
</dbReference>
<organism evidence="6 7">
    <name type="scientific">Candidatus Sodalis pierantonii str. SOPE</name>
    <dbReference type="NCBI Taxonomy" id="2342"/>
    <lineage>
        <taxon>Bacteria</taxon>
        <taxon>Pseudomonadati</taxon>
        <taxon>Pseudomonadota</taxon>
        <taxon>Gammaproteobacteria</taxon>
        <taxon>Enterobacterales</taxon>
        <taxon>Bruguierivoracaceae</taxon>
        <taxon>Sodalis</taxon>
    </lineage>
</organism>
<dbReference type="InterPro" id="IPR018060">
    <property type="entry name" value="HTH_AraC"/>
</dbReference>
<dbReference type="Gene3D" id="1.10.10.60">
    <property type="entry name" value="Homeodomain-like"/>
    <property type="match status" value="1"/>
</dbReference>
<dbReference type="EMBL" id="CP006568">
    <property type="protein sequence ID" value="AHF73843.1"/>
    <property type="molecule type" value="Genomic_DNA"/>
</dbReference>
<keyword evidence="1" id="KW-0678">Repressor</keyword>
<gene>
    <name evidence="6" type="primary">yeaM</name>
    <name evidence="6" type="ORF">SOPEG_1808</name>
</gene>
<reference evidence="6 7" key="1">
    <citation type="journal article" date="2014" name="Genome Biol. Evol.">
        <title>Genome degeneration and adaptation in a nascent stage of symbiosis.</title>
        <authorList>
            <person name="Oakeson K.F."/>
            <person name="Gil R."/>
            <person name="Clayton A.L."/>
            <person name="Dunn D.M."/>
            <person name="von Niederhausern A.C."/>
            <person name="Hamil C."/>
            <person name="Aoyagi A."/>
            <person name="Duval B."/>
            <person name="Baca A."/>
            <person name="Silva F.J."/>
            <person name="Vallier A."/>
            <person name="Jackson D.G."/>
            <person name="Latorre A."/>
            <person name="Weiss R.B."/>
            <person name="Heddi A."/>
            <person name="Moya A."/>
            <person name="Dale C."/>
        </authorList>
    </citation>
    <scope>NUCLEOTIDE SEQUENCE [LARGE SCALE GENOMIC DNA]</scope>
    <source>
        <strain evidence="7">none</strain>
    </source>
</reference>
<keyword evidence="4" id="KW-0804">Transcription</keyword>